<accession>A0A3A3GG29</accession>
<evidence type="ECO:0000256" key="3">
    <source>
        <dbReference type="ARBA" id="ARBA00023163"/>
    </source>
</evidence>
<protein>
    <submittedName>
        <fullName evidence="5">Helix-turn-helix domain-containing protein</fullName>
    </submittedName>
</protein>
<dbReference type="GO" id="GO:0003700">
    <property type="term" value="F:DNA-binding transcription factor activity"/>
    <property type="evidence" value="ECO:0007669"/>
    <property type="project" value="InterPro"/>
</dbReference>
<dbReference type="PROSITE" id="PS00041">
    <property type="entry name" value="HTH_ARAC_FAMILY_1"/>
    <property type="match status" value="1"/>
</dbReference>
<reference evidence="5 6" key="1">
    <citation type="submission" date="2018-09" db="EMBL/GenBank/DDBJ databases">
        <title>Paenibacillus SK2017-BO5.</title>
        <authorList>
            <person name="Piskunova J.V."/>
            <person name="Dubiley S.A."/>
            <person name="Severinov K.V."/>
        </authorList>
    </citation>
    <scope>NUCLEOTIDE SEQUENCE [LARGE SCALE GENOMIC DNA]</scope>
    <source>
        <strain evidence="5 6">BO5</strain>
    </source>
</reference>
<evidence type="ECO:0000313" key="6">
    <source>
        <dbReference type="Proteomes" id="UP000266177"/>
    </source>
</evidence>
<evidence type="ECO:0000313" key="5">
    <source>
        <dbReference type="EMBL" id="RJG23108.1"/>
    </source>
</evidence>
<keyword evidence="1" id="KW-0805">Transcription regulation</keyword>
<feature type="domain" description="HTH araC/xylS-type" evidence="4">
    <location>
        <begin position="192"/>
        <end position="290"/>
    </location>
</feature>
<comment type="caution">
    <text evidence="5">The sequence shown here is derived from an EMBL/GenBank/DDBJ whole genome shotgun (WGS) entry which is preliminary data.</text>
</comment>
<dbReference type="SUPFAM" id="SSF46689">
    <property type="entry name" value="Homeodomain-like"/>
    <property type="match status" value="2"/>
</dbReference>
<dbReference type="InterPro" id="IPR018062">
    <property type="entry name" value="HTH_AraC-typ_CS"/>
</dbReference>
<dbReference type="SUPFAM" id="SSF51215">
    <property type="entry name" value="Regulatory protein AraC"/>
    <property type="match status" value="1"/>
</dbReference>
<evidence type="ECO:0000259" key="4">
    <source>
        <dbReference type="PROSITE" id="PS01124"/>
    </source>
</evidence>
<dbReference type="PANTHER" id="PTHR43280:SF28">
    <property type="entry name" value="HTH-TYPE TRANSCRIPTIONAL ACTIVATOR RHAS"/>
    <property type="match status" value="1"/>
</dbReference>
<dbReference type="InterPro" id="IPR018060">
    <property type="entry name" value="HTH_AraC"/>
</dbReference>
<dbReference type="Pfam" id="PF12833">
    <property type="entry name" value="HTH_18"/>
    <property type="match status" value="1"/>
</dbReference>
<dbReference type="AlphaFoldDB" id="A0A3A3GG29"/>
<name>A0A3A3GG29_PANTH</name>
<sequence length="294" mass="33718">MKALQFTLPPLPYYIYSGSGIMEAGQKHASRRNIEVFDMLFVTGGCLYMYEEEREYAVRPDHVLILRPDQTHGATKECMEATTYFWLHFQTEGAWEAVGEVPHSPAYDGGEAAVASPLSFAPRPFLVALPQFGKPLQPDRVREVLLQLQDLREGIPEPNTPWKEQMLFQHLFHLLSGSADQNDLSPAAACAERAAAYLRRHYRDDIKAQSLGDSLNFHPVYIARCMQKQFGCSPIEYLTRYRIEQAKLLLHQTDLPISRIAEEVGFRQAAYFAACFSRYEGMSPRRYRQQFFCH</sequence>
<evidence type="ECO:0000256" key="2">
    <source>
        <dbReference type="ARBA" id="ARBA00023125"/>
    </source>
</evidence>
<keyword evidence="3" id="KW-0804">Transcription</keyword>
<dbReference type="PRINTS" id="PR00032">
    <property type="entry name" value="HTHARAC"/>
</dbReference>
<dbReference type="SMART" id="SM00342">
    <property type="entry name" value="HTH_ARAC"/>
    <property type="match status" value="1"/>
</dbReference>
<gene>
    <name evidence="5" type="ORF">DQX05_14635</name>
</gene>
<dbReference type="InterPro" id="IPR009057">
    <property type="entry name" value="Homeodomain-like_sf"/>
</dbReference>
<dbReference type="Proteomes" id="UP000266177">
    <property type="component" value="Unassembled WGS sequence"/>
</dbReference>
<dbReference type="InterPro" id="IPR003313">
    <property type="entry name" value="AraC-bd"/>
</dbReference>
<organism evidence="5 6">
    <name type="scientific">Paenibacillus thiaminolyticus</name>
    <name type="common">Bacillus thiaminolyticus</name>
    <dbReference type="NCBI Taxonomy" id="49283"/>
    <lineage>
        <taxon>Bacteria</taxon>
        <taxon>Bacillati</taxon>
        <taxon>Bacillota</taxon>
        <taxon>Bacilli</taxon>
        <taxon>Bacillales</taxon>
        <taxon>Paenibacillaceae</taxon>
        <taxon>Paenibacillus</taxon>
    </lineage>
</organism>
<dbReference type="InterPro" id="IPR020449">
    <property type="entry name" value="Tscrpt_reg_AraC-type_HTH"/>
</dbReference>
<keyword evidence="2" id="KW-0238">DNA-binding</keyword>
<dbReference type="OrthoDB" id="192171at2"/>
<dbReference type="Gene3D" id="1.10.10.60">
    <property type="entry name" value="Homeodomain-like"/>
    <property type="match status" value="2"/>
</dbReference>
<dbReference type="EMBL" id="QYZD01000012">
    <property type="protein sequence ID" value="RJG23108.1"/>
    <property type="molecule type" value="Genomic_DNA"/>
</dbReference>
<dbReference type="GO" id="GO:0043565">
    <property type="term" value="F:sequence-specific DNA binding"/>
    <property type="evidence" value="ECO:0007669"/>
    <property type="project" value="InterPro"/>
</dbReference>
<evidence type="ECO:0000256" key="1">
    <source>
        <dbReference type="ARBA" id="ARBA00023015"/>
    </source>
</evidence>
<dbReference type="Pfam" id="PF02311">
    <property type="entry name" value="AraC_binding"/>
    <property type="match status" value="1"/>
</dbReference>
<dbReference type="PROSITE" id="PS01124">
    <property type="entry name" value="HTH_ARAC_FAMILY_2"/>
    <property type="match status" value="1"/>
</dbReference>
<proteinExistence type="predicted"/>
<dbReference type="RefSeq" id="WP_119794317.1">
    <property type="nucleotide sequence ID" value="NZ_QYZD01000012.1"/>
</dbReference>
<dbReference type="PANTHER" id="PTHR43280">
    <property type="entry name" value="ARAC-FAMILY TRANSCRIPTIONAL REGULATOR"/>
    <property type="match status" value="1"/>
</dbReference>
<dbReference type="InterPro" id="IPR037923">
    <property type="entry name" value="HTH-like"/>
</dbReference>